<organism evidence="2 3">
    <name type="scientific">Streptomyces luteosporeus</name>
    <dbReference type="NCBI Taxonomy" id="173856"/>
    <lineage>
        <taxon>Bacteria</taxon>
        <taxon>Bacillati</taxon>
        <taxon>Actinomycetota</taxon>
        <taxon>Actinomycetes</taxon>
        <taxon>Kitasatosporales</taxon>
        <taxon>Streptomycetaceae</taxon>
        <taxon>Streptomyces</taxon>
    </lineage>
</organism>
<evidence type="ECO:0000313" key="2">
    <source>
        <dbReference type="EMBL" id="GAA2712838.1"/>
    </source>
</evidence>
<evidence type="ECO:0000313" key="3">
    <source>
        <dbReference type="Proteomes" id="UP001500886"/>
    </source>
</evidence>
<evidence type="ECO:0008006" key="4">
    <source>
        <dbReference type="Google" id="ProtNLM"/>
    </source>
</evidence>
<sequence>MQPSASLPHTRSRPVHWVVTAAAVAGTVLGAALAGPAEDHAEPVATAKAPAAPAPLPAPDPAAARYPLECGPAGVEVTGTAAADLDRDGRPETAVAVRCHSGAGTPPSGVYVLGAPQAPGGSPRVLATLVDPRQRMSVTGLQAAAGTVSATLLGYSSAGVPRCCPDLRRAVKWHWRGGKFVLGALPVSEAA</sequence>
<dbReference type="EMBL" id="BAAASL010000005">
    <property type="protein sequence ID" value="GAA2712838.1"/>
    <property type="molecule type" value="Genomic_DNA"/>
</dbReference>
<keyword evidence="3" id="KW-1185">Reference proteome</keyword>
<evidence type="ECO:0000256" key="1">
    <source>
        <dbReference type="SAM" id="MobiDB-lite"/>
    </source>
</evidence>
<gene>
    <name evidence="2" type="ORF">GCM10010315_17310</name>
</gene>
<comment type="caution">
    <text evidence="2">The sequence shown here is derived from an EMBL/GenBank/DDBJ whole genome shotgun (WGS) entry which is preliminary data.</text>
</comment>
<proteinExistence type="predicted"/>
<feature type="region of interest" description="Disordered" evidence="1">
    <location>
        <begin position="41"/>
        <end position="67"/>
    </location>
</feature>
<accession>A0ABN3TM79</accession>
<protein>
    <recommendedName>
        <fullName evidence="4">Secreted protein</fullName>
    </recommendedName>
</protein>
<reference evidence="2 3" key="1">
    <citation type="journal article" date="2019" name="Int. J. Syst. Evol. Microbiol.">
        <title>The Global Catalogue of Microorganisms (GCM) 10K type strain sequencing project: providing services to taxonomists for standard genome sequencing and annotation.</title>
        <authorList>
            <consortium name="The Broad Institute Genomics Platform"/>
            <consortium name="The Broad Institute Genome Sequencing Center for Infectious Disease"/>
            <person name="Wu L."/>
            <person name="Ma J."/>
        </authorList>
    </citation>
    <scope>NUCLEOTIDE SEQUENCE [LARGE SCALE GENOMIC DNA]</scope>
    <source>
        <strain evidence="2 3">JCM 4542</strain>
    </source>
</reference>
<name>A0ABN3TM79_9ACTN</name>
<dbReference type="RefSeq" id="WP_344434259.1">
    <property type="nucleotide sequence ID" value="NZ_BAAASL010000005.1"/>
</dbReference>
<dbReference type="Proteomes" id="UP001500886">
    <property type="component" value="Unassembled WGS sequence"/>
</dbReference>